<sequence length="75" mass="8631">MLNTECNEIYENPVSYQQKIKESKSNGSLNVQMEKGKSYVLVWKEREKNNKKTCPILGRYKIVVNGSIVSKPPQL</sequence>
<proteinExistence type="predicted"/>
<organism evidence="1">
    <name type="scientific">Rhizophora mucronata</name>
    <name type="common">Asiatic mangrove</name>
    <dbReference type="NCBI Taxonomy" id="61149"/>
    <lineage>
        <taxon>Eukaryota</taxon>
        <taxon>Viridiplantae</taxon>
        <taxon>Streptophyta</taxon>
        <taxon>Embryophyta</taxon>
        <taxon>Tracheophyta</taxon>
        <taxon>Spermatophyta</taxon>
        <taxon>Magnoliopsida</taxon>
        <taxon>eudicotyledons</taxon>
        <taxon>Gunneridae</taxon>
        <taxon>Pentapetalae</taxon>
        <taxon>rosids</taxon>
        <taxon>fabids</taxon>
        <taxon>Malpighiales</taxon>
        <taxon>Rhizophoraceae</taxon>
        <taxon>Rhizophora</taxon>
    </lineage>
</organism>
<name>A0A2P2PW41_RHIMU</name>
<protein>
    <submittedName>
        <fullName evidence="1">Uncharacterized protein</fullName>
    </submittedName>
</protein>
<accession>A0A2P2PW41</accession>
<evidence type="ECO:0000313" key="1">
    <source>
        <dbReference type="EMBL" id="MBX58967.1"/>
    </source>
</evidence>
<dbReference type="EMBL" id="GGEC01078483">
    <property type="protein sequence ID" value="MBX58967.1"/>
    <property type="molecule type" value="Transcribed_RNA"/>
</dbReference>
<reference evidence="1" key="1">
    <citation type="submission" date="2018-02" db="EMBL/GenBank/DDBJ databases">
        <title>Rhizophora mucronata_Transcriptome.</title>
        <authorList>
            <person name="Meera S.P."/>
            <person name="Sreeshan A."/>
            <person name="Augustine A."/>
        </authorList>
    </citation>
    <scope>NUCLEOTIDE SEQUENCE</scope>
    <source>
        <tissue evidence="1">Leaf</tissue>
    </source>
</reference>
<dbReference type="AlphaFoldDB" id="A0A2P2PW41"/>